<sequence length="377" mass="42569">MEELKLKNCNVTWKKNRRAAIVNANVKESLTTSAQPVCCDQMPHYRWLQKDVTGQWSEQKAQNVVRGEWVTLRHRIRKCYGASSYSGINHHVNLTGELVTYIHCSVKHIKEQESLGKRTVKTTALELWETQSQGKIFYKDLERVHATHVNDKTSAMKVRSSCTGSGGSNSSSMVHHGEHKPQLGCRLGALGKTRTTGHTTKHCDQAQGSVEDKLTVWALQRPILRQHFAHLKTVYKKAMLQYRFTNCKEMIQGMAQQVGEGEERVGLRILSKEQALISASLTVQMRATKEDITNPAIPISVWNKHLYFCKPMINMVLTVFTDKAPQSNGKNYCVIVRAINGHSTNGPTYSDERMRGLDLPNPSVQKPPLPVRNMLPN</sequence>
<dbReference type="EMBL" id="KB742808">
    <property type="protein sequence ID" value="EOB04206.1"/>
    <property type="molecule type" value="Genomic_DNA"/>
</dbReference>
<gene>
    <name evidence="2" type="ORF">Anapl_00167</name>
</gene>
<evidence type="ECO:0000256" key="1">
    <source>
        <dbReference type="SAM" id="MobiDB-lite"/>
    </source>
</evidence>
<feature type="region of interest" description="Disordered" evidence="1">
    <location>
        <begin position="345"/>
        <end position="377"/>
    </location>
</feature>
<proteinExistence type="predicted"/>
<organism evidence="2 3">
    <name type="scientific">Anas platyrhynchos</name>
    <name type="common">Mallard</name>
    <name type="synonym">Anas boschas</name>
    <dbReference type="NCBI Taxonomy" id="8839"/>
    <lineage>
        <taxon>Eukaryota</taxon>
        <taxon>Metazoa</taxon>
        <taxon>Chordata</taxon>
        <taxon>Craniata</taxon>
        <taxon>Vertebrata</taxon>
        <taxon>Euteleostomi</taxon>
        <taxon>Archelosauria</taxon>
        <taxon>Archosauria</taxon>
        <taxon>Dinosauria</taxon>
        <taxon>Saurischia</taxon>
        <taxon>Theropoda</taxon>
        <taxon>Coelurosauria</taxon>
        <taxon>Aves</taxon>
        <taxon>Neognathae</taxon>
        <taxon>Galloanserae</taxon>
        <taxon>Anseriformes</taxon>
        <taxon>Anatidae</taxon>
        <taxon>Anatinae</taxon>
        <taxon>Anas</taxon>
    </lineage>
</organism>
<feature type="compositionally biased region" description="Low complexity" evidence="1">
    <location>
        <begin position="160"/>
        <end position="172"/>
    </location>
</feature>
<protein>
    <submittedName>
        <fullName evidence="2">Uncharacterized protein</fullName>
    </submittedName>
</protein>
<dbReference type="AlphaFoldDB" id="R0K2F8"/>
<name>R0K2F8_ANAPL</name>
<keyword evidence="3" id="KW-1185">Reference proteome</keyword>
<accession>R0K2F8</accession>
<evidence type="ECO:0000313" key="3">
    <source>
        <dbReference type="Proteomes" id="UP000296049"/>
    </source>
</evidence>
<reference evidence="3" key="1">
    <citation type="journal article" date="2013" name="Nat. Genet.">
        <title>The duck genome and transcriptome provide insight into an avian influenza virus reservoir species.</title>
        <authorList>
            <person name="Huang Y."/>
            <person name="Li Y."/>
            <person name="Burt D.W."/>
            <person name="Chen H."/>
            <person name="Zhang Y."/>
            <person name="Qian W."/>
            <person name="Kim H."/>
            <person name="Gan S."/>
            <person name="Zhao Y."/>
            <person name="Li J."/>
            <person name="Yi K."/>
            <person name="Feng H."/>
            <person name="Zhu P."/>
            <person name="Li B."/>
            <person name="Liu Q."/>
            <person name="Fairley S."/>
            <person name="Magor K.E."/>
            <person name="Du Z."/>
            <person name="Hu X."/>
            <person name="Goodman L."/>
            <person name="Tafer H."/>
            <person name="Vignal A."/>
            <person name="Lee T."/>
            <person name="Kim K.W."/>
            <person name="Sheng Z."/>
            <person name="An Y."/>
            <person name="Searle S."/>
            <person name="Herrero J."/>
            <person name="Groenen M.A."/>
            <person name="Crooijmans R.P."/>
            <person name="Faraut T."/>
            <person name="Cai Q."/>
            <person name="Webster R.G."/>
            <person name="Aldridge J.R."/>
            <person name="Warren W.C."/>
            <person name="Bartschat S."/>
            <person name="Kehr S."/>
            <person name="Marz M."/>
            <person name="Stadler P.F."/>
            <person name="Smith J."/>
            <person name="Kraus R.H."/>
            <person name="Zhao Y."/>
            <person name="Ren L."/>
            <person name="Fei J."/>
            <person name="Morisson M."/>
            <person name="Kaiser P."/>
            <person name="Griffin D.K."/>
            <person name="Rao M."/>
            <person name="Pitel F."/>
            <person name="Wang J."/>
            <person name="Li N."/>
        </authorList>
    </citation>
    <scope>NUCLEOTIDE SEQUENCE [LARGE SCALE GENOMIC DNA]</scope>
</reference>
<evidence type="ECO:0000313" key="2">
    <source>
        <dbReference type="EMBL" id="EOB04206.1"/>
    </source>
</evidence>
<feature type="region of interest" description="Disordered" evidence="1">
    <location>
        <begin position="157"/>
        <end position="178"/>
    </location>
</feature>
<dbReference type="Proteomes" id="UP000296049">
    <property type="component" value="Unassembled WGS sequence"/>
</dbReference>